<evidence type="ECO:0000313" key="2">
    <source>
        <dbReference type="Proteomes" id="UP001195483"/>
    </source>
</evidence>
<dbReference type="AlphaFoldDB" id="A0AAE0VQB9"/>
<reference evidence="1" key="1">
    <citation type="journal article" date="2021" name="Genome Biol. Evol.">
        <title>A High-Quality Reference Genome for a Parasitic Bivalve with Doubly Uniparental Inheritance (Bivalvia: Unionida).</title>
        <authorList>
            <person name="Smith C.H."/>
        </authorList>
    </citation>
    <scope>NUCLEOTIDE SEQUENCE</scope>
    <source>
        <strain evidence="1">CHS0354</strain>
    </source>
</reference>
<accession>A0AAE0VQB9</accession>
<keyword evidence="2" id="KW-1185">Reference proteome</keyword>
<dbReference type="EMBL" id="JAEAOA010000324">
    <property type="protein sequence ID" value="KAK3585105.1"/>
    <property type="molecule type" value="Genomic_DNA"/>
</dbReference>
<gene>
    <name evidence="1" type="ORF">CHS0354_004295</name>
</gene>
<sequence length="135" mass="15468">MYTILIKVTDSLIENGVNVNVGPAPAAQNAEPLEDDMKTVLDELLSGFEEADQQDWQPAVLRQLPRLQWRRGRATTFQLTVKPRCHKDAIVHRIRNVLCVKLRKRGSFIFSVVFRDLLETVELDMKQEPLTIEAL</sequence>
<reference evidence="1" key="2">
    <citation type="journal article" date="2021" name="Genome Biol. Evol.">
        <title>Developing a high-quality reference genome for a parasitic bivalve with doubly uniparental inheritance (Bivalvia: Unionida).</title>
        <authorList>
            <person name="Smith C.H."/>
        </authorList>
    </citation>
    <scope>NUCLEOTIDE SEQUENCE</scope>
    <source>
        <strain evidence="1">CHS0354</strain>
        <tissue evidence="1">Mantle</tissue>
    </source>
</reference>
<comment type="caution">
    <text evidence="1">The sequence shown here is derived from an EMBL/GenBank/DDBJ whole genome shotgun (WGS) entry which is preliminary data.</text>
</comment>
<proteinExistence type="predicted"/>
<dbReference type="Proteomes" id="UP001195483">
    <property type="component" value="Unassembled WGS sequence"/>
</dbReference>
<evidence type="ECO:0000313" key="1">
    <source>
        <dbReference type="EMBL" id="KAK3585105.1"/>
    </source>
</evidence>
<protein>
    <submittedName>
        <fullName evidence="1">Uncharacterized protein</fullName>
    </submittedName>
</protein>
<reference evidence="1" key="3">
    <citation type="submission" date="2023-05" db="EMBL/GenBank/DDBJ databases">
        <authorList>
            <person name="Smith C.H."/>
        </authorList>
    </citation>
    <scope>NUCLEOTIDE SEQUENCE</scope>
    <source>
        <strain evidence="1">CHS0354</strain>
        <tissue evidence="1">Mantle</tissue>
    </source>
</reference>
<name>A0AAE0VQB9_9BIVA</name>
<organism evidence="1 2">
    <name type="scientific">Potamilus streckersoni</name>
    <dbReference type="NCBI Taxonomy" id="2493646"/>
    <lineage>
        <taxon>Eukaryota</taxon>
        <taxon>Metazoa</taxon>
        <taxon>Spiralia</taxon>
        <taxon>Lophotrochozoa</taxon>
        <taxon>Mollusca</taxon>
        <taxon>Bivalvia</taxon>
        <taxon>Autobranchia</taxon>
        <taxon>Heteroconchia</taxon>
        <taxon>Palaeoheterodonta</taxon>
        <taxon>Unionida</taxon>
        <taxon>Unionoidea</taxon>
        <taxon>Unionidae</taxon>
        <taxon>Ambleminae</taxon>
        <taxon>Lampsilini</taxon>
        <taxon>Potamilus</taxon>
    </lineage>
</organism>